<keyword evidence="1" id="KW-1133">Transmembrane helix</keyword>
<accession>A0A1J1HZU4</accession>
<gene>
    <name evidence="2" type="ORF">CLUMA_CG007154</name>
</gene>
<keyword evidence="1" id="KW-0812">Transmembrane</keyword>
<dbReference type="AlphaFoldDB" id="A0A1J1HZU4"/>
<evidence type="ECO:0000256" key="1">
    <source>
        <dbReference type="SAM" id="Phobius"/>
    </source>
</evidence>
<sequence>MKLCVLLEVNDGNRQDYVVYDFIIALGLLVSLVSSTFPFWLSKERWKTREQKVDFMNKNDFGKNDTEKS</sequence>
<keyword evidence="1" id="KW-0472">Membrane</keyword>
<keyword evidence="3" id="KW-1185">Reference proteome</keyword>
<feature type="transmembrane region" description="Helical" evidence="1">
    <location>
        <begin position="17"/>
        <end position="41"/>
    </location>
</feature>
<proteinExistence type="predicted"/>
<name>A0A1J1HZU4_9DIPT</name>
<dbReference type="EMBL" id="CVRI01000037">
    <property type="protein sequence ID" value="CRK93624.1"/>
    <property type="molecule type" value="Genomic_DNA"/>
</dbReference>
<protein>
    <submittedName>
        <fullName evidence="2">CLUMA_CG007154, isoform A</fullName>
    </submittedName>
</protein>
<reference evidence="2 3" key="1">
    <citation type="submission" date="2015-04" db="EMBL/GenBank/DDBJ databases">
        <authorList>
            <person name="Syromyatnikov M.Y."/>
            <person name="Popov V.N."/>
        </authorList>
    </citation>
    <scope>NUCLEOTIDE SEQUENCE [LARGE SCALE GENOMIC DNA]</scope>
</reference>
<evidence type="ECO:0000313" key="2">
    <source>
        <dbReference type="EMBL" id="CRK93624.1"/>
    </source>
</evidence>
<dbReference type="Proteomes" id="UP000183832">
    <property type="component" value="Unassembled WGS sequence"/>
</dbReference>
<evidence type="ECO:0000313" key="3">
    <source>
        <dbReference type="Proteomes" id="UP000183832"/>
    </source>
</evidence>
<organism evidence="2 3">
    <name type="scientific">Clunio marinus</name>
    <dbReference type="NCBI Taxonomy" id="568069"/>
    <lineage>
        <taxon>Eukaryota</taxon>
        <taxon>Metazoa</taxon>
        <taxon>Ecdysozoa</taxon>
        <taxon>Arthropoda</taxon>
        <taxon>Hexapoda</taxon>
        <taxon>Insecta</taxon>
        <taxon>Pterygota</taxon>
        <taxon>Neoptera</taxon>
        <taxon>Endopterygota</taxon>
        <taxon>Diptera</taxon>
        <taxon>Nematocera</taxon>
        <taxon>Chironomoidea</taxon>
        <taxon>Chironomidae</taxon>
        <taxon>Clunio</taxon>
    </lineage>
</organism>